<evidence type="ECO:0000259" key="6">
    <source>
        <dbReference type="Pfam" id="PF02777"/>
    </source>
</evidence>
<feature type="signal peptide" evidence="5">
    <location>
        <begin position="1"/>
        <end position="22"/>
    </location>
</feature>
<accession>A0A0H5DQ70</accession>
<dbReference type="SUPFAM" id="SSF54719">
    <property type="entry name" value="Fe,Mn superoxide dismutase (SOD), C-terminal domain"/>
    <property type="match status" value="1"/>
</dbReference>
<dbReference type="Proteomes" id="UP000220251">
    <property type="component" value="Unassembled WGS sequence"/>
</dbReference>
<dbReference type="PANTHER" id="PTHR11404">
    <property type="entry name" value="SUPEROXIDE DISMUTASE 2"/>
    <property type="match status" value="1"/>
</dbReference>
<keyword evidence="8" id="KW-1185">Reference proteome</keyword>
<evidence type="ECO:0000256" key="2">
    <source>
        <dbReference type="ARBA" id="ARBA00012682"/>
    </source>
</evidence>
<dbReference type="RefSeq" id="WP_098037540.1">
    <property type="nucleotide sequence ID" value="NZ_CWGJ01000005.1"/>
</dbReference>
<dbReference type="GO" id="GO:0004784">
    <property type="term" value="F:superoxide dismutase activity"/>
    <property type="evidence" value="ECO:0007669"/>
    <property type="project" value="UniProtKB-EC"/>
</dbReference>
<keyword evidence="5" id="KW-0732">Signal</keyword>
<dbReference type="Gene3D" id="1.10.287.990">
    <property type="entry name" value="Fe,Mn superoxide dismutase (SOD) domain"/>
    <property type="match status" value="1"/>
</dbReference>
<dbReference type="PANTHER" id="PTHR11404:SF6">
    <property type="entry name" value="SUPEROXIDE DISMUTASE [MN], MITOCHONDRIAL"/>
    <property type="match status" value="1"/>
</dbReference>
<dbReference type="OrthoDB" id="9803125at2"/>
<dbReference type="Gene3D" id="3.55.40.20">
    <property type="entry name" value="Iron/manganese superoxide dismutase, C-terminal domain"/>
    <property type="match status" value="1"/>
</dbReference>
<dbReference type="InterPro" id="IPR036314">
    <property type="entry name" value="SOD_C_sf"/>
</dbReference>
<evidence type="ECO:0000256" key="1">
    <source>
        <dbReference type="ARBA" id="ARBA00008714"/>
    </source>
</evidence>
<dbReference type="GO" id="GO:0046872">
    <property type="term" value="F:metal ion binding"/>
    <property type="evidence" value="ECO:0007669"/>
    <property type="project" value="UniProtKB-KW"/>
</dbReference>
<dbReference type="InterPro" id="IPR019832">
    <property type="entry name" value="Mn/Fe_SOD_C"/>
</dbReference>
<keyword evidence="3" id="KW-0479">Metal-binding</keyword>
<sequence>MKKFAIIPALFALLISTPNAYSAEEKPKEAAAPQAYQAKNFEHLLGKVPGLSDNLLKMHFKLYEGYVKNSNLLLEKIGELNKSGQNKTPEFAGLKRMLGWEMNGMLLHEYYFDNLGAKPLAANDPLQKKMTADFGGFDQWKADFIATGQIRGIGWVVSYIEPKSGRLINEWINEHDLGHLSGATPLLIMDVFEHAFITEFGLDRPKYIEVFFNNINWDKVAERFKKTGSSS</sequence>
<protein>
    <recommendedName>
        <fullName evidence="2">superoxide dismutase</fullName>
        <ecNumber evidence="2">1.15.1.1</ecNumber>
    </recommendedName>
</protein>
<evidence type="ECO:0000313" key="7">
    <source>
        <dbReference type="EMBL" id="CRX37679.1"/>
    </source>
</evidence>
<dbReference type="EMBL" id="CWGJ01000005">
    <property type="protein sequence ID" value="CRX37679.1"/>
    <property type="molecule type" value="Genomic_DNA"/>
</dbReference>
<feature type="domain" description="Manganese/iron superoxide dismutase C-terminal" evidence="6">
    <location>
        <begin position="124"/>
        <end position="223"/>
    </location>
</feature>
<dbReference type="SUPFAM" id="SSF46609">
    <property type="entry name" value="Fe,Mn superoxide dismutase (SOD), N-terminal domain"/>
    <property type="match status" value="1"/>
</dbReference>
<keyword evidence="4" id="KW-0560">Oxidoreductase</keyword>
<dbReference type="InterPro" id="IPR050265">
    <property type="entry name" value="Fe/Mn_Superoxide_Dismutase"/>
</dbReference>
<dbReference type="EC" id="1.15.1.1" evidence="2"/>
<dbReference type="AlphaFoldDB" id="A0A0H5DQ70"/>
<dbReference type="Pfam" id="PF02777">
    <property type="entry name" value="Sod_Fe_C"/>
    <property type="match status" value="1"/>
</dbReference>
<dbReference type="InterPro" id="IPR036324">
    <property type="entry name" value="Mn/Fe_SOD_N_sf"/>
</dbReference>
<feature type="chain" id="PRO_5005218500" description="superoxide dismutase" evidence="5">
    <location>
        <begin position="23"/>
        <end position="231"/>
    </location>
</feature>
<evidence type="ECO:0000313" key="8">
    <source>
        <dbReference type="Proteomes" id="UP000220251"/>
    </source>
</evidence>
<evidence type="ECO:0000256" key="3">
    <source>
        <dbReference type="ARBA" id="ARBA00022723"/>
    </source>
</evidence>
<gene>
    <name evidence="7" type="ORF">ELAC_0318</name>
</gene>
<evidence type="ECO:0000256" key="5">
    <source>
        <dbReference type="SAM" id="SignalP"/>
    </source>
</evidence>
<reference evidence="8" key="1">
    <citation type="submission" date="2015-06" db="EMBL/GenBank/DDBJ databases">
        <authorList>
            <person name="Bertelli C."/>
        </authorList>
    </citation>
    <scope>NUCLEOTIDE SEQUENCE [LARGE SCALE GENOMIC DNA]</scope>
    <source>
        <strain evidence="8">CRIB-30</strain>
    </source>
</reference>
<organism evidence="7 8">
    <name type="scientific">Estrella lausannensis</name>
    <dbReference type="NCBI Taxonomy" id="483423"/>
    <lineage>
        <taxon>Bacteria</taxon>
        <taxon>Pseudomonadati</taxon>
        <taxon>Chlamydiota</taxon>
        <taxon>Chlamydiia</taxon>
        <taxon>Parachlamydiales</taxon>
        <taxon>Candidatus Criblamydiaceae</taxon>
        <taxon>Estrella</taxon>
    </lineage>
</organism>
<evidence type="ECO:0000256" key="4">
    <source>
        <dbReference type="ARBA" id="ARBA00023002"/>
    </source>
</evidence>
<name>A0A0H5DQ70_9BACT</name>
<proteinExistence type="inferred from homology"/>
<comment type="similarity">
    <text evidence="1">Belongs to the iron/manganese superoxide dismutase family.</text>
</comment>